<dbReference type="AlphaFoldDB" id="A0A841ENL2"/>
<proteinExistence type="predicted"/>
<evidence type="ECO:0000313" key="1">
    <source>
        <dbReference type="EMBL" id="MBB6002613.1"/>
    </source>
</evidence>
<reference evidence="1 2" key="1">
    <citation type="submission" date="2020-08" db="EMBL/GenBank/DDBJ databases">
        <title>Functional genomics of gut bacteria from endangered species of beetles.</title>
        <authorList>
            <person name="Carlos-Shanley C."/>
        </authorList>
    </citation>
    <scope>NUCLEOTIDE SEQUENCE [LARGE SCALE GENOMIC DNA]</scope>
    <source>
        <strain evidence="1 2">S00070</strain>
    </source>
</reference>
<protein>
    <submittedName>
        <fullName evidence="1">Putative pyridoxine 5'-phosphate oxidase superfamily flavin-nucleotide-binding protein</fullName>
    </submittedName>
</protein>
<organism evidence="1 2">
    <name type="scientific">Arcicella rosea</name>
    <dbReference type="NCBI Taxonomy" id="502909"/>
    <lineage>
        <taxon>Bacteria</taxon>
        <taxon>Pseudomonadati</taxon>
        <taxon>Bacteroidota</taxon>
        <taxon>Cytophagia</taxon>
        <taxon>Cytophagales</taxon>
        <taxon>Flectobacillaceae</taxon>
        <taxon>Arcicella</taxon>
    </lineage>
</organism>
<sequence>MATNNKIALFLVDYPNKKRLKIYAKAEIVALKDNPELHHLLDLEDYKFCPERLMVFHIEAYDWNCPQHYNDCIRGRSYSWNFYANELTLFKVN</sequence>
<evidence type="ECO:0000313" key="2">
    <source>
        <dbReference type="Proteomes" id="UP000524404"/>
    </source>
</evidence>
<name>A0A841ENL2_9BACT</name>
<accession>A0A841ENL2</accession>
<dbReference type="RefSeq" id="WP_184131932.1">
    <property type="nucleotide sequence ID" value="NZ_JACHKT010000006.1"/>
</dbReference>
<dbReference type="Proteomes" id="UP000524404">
    <property type="component" value="Unassembled WGS sequence"/>
</dbReference>
<gene>
    <name evidence="1" type="ORF">HNP25_001265</name>
</gene>
<comment type="caution">
    <text evidence="1">The sequence shown here is derived from an EMBL/GenBank/DDBJ whole genome shotgun (WGS) entry which is preliminary data.</text>
</comment>
<dbReference type="EMBL" id="JACHKT010000006">
    <property type="protein sequence ID" value="MBB6002613.1"/>
    <property type="molecule type" value="Genomic_DNA"/>
</dbReference>
<keyword evidence="2" id="KW-1185">Reference proteome</keyword>